<sequence length="430" mass="45751">MVTTDFTAPSSADVESERLRALHRYAILDTAPDAAFDRIARVAARSLDKPMATITFVDEHRIWFKATYGVEGLTEIPREAGLSSLAIGDSRTYVVRDTATDPYVSRNPSVAGEFGIRFYAAAPVTTDDGHQLGTVSVLDSEPGDVTDDQLATLEDLAAIVMKALELRLSALTTVRAERELRDTAQQYASVLQRALLPSALPVIPGLSMAAHYHPAASGQVGGDFYDVFGVARDEWAVFLGDVEGHGAAAAAVTALVRHTLRAAALHYDDPTDGLDELNAALIADAEERRFCTVLSGKLRPEADGFRITLATGGHLPALLLDRDSGSIRPVRSSGGMLIGAVADATFEACETLLSPGQTLLLYTDGIVEARPDGHTTFGESALRLFLAERVGLPATELVAELAELVAVLRPDDDVAFLALTVIDASVGAVR</sequence>
<organism evidence="4 5">
    <name type="scientific">Mycolicibacterium aromaticivorans JS19b1 = JCM 16368</name>
    <dbReference type="NCBI Taxonomy" id="1440774"/>
    <lineage>
        <taxon>Bacteria</taxon>
        <taxon>Bacillati</taxon>
        <taxon>Actinomycetota</taxon>
        <taxon>Actinomycetes</taxon>
        <taxon>Mycobacteriales</taxon>
        <taxon>Mycobacteriaceae</taxon>
        <taxon>Mycolicibacterium</taxon>
    </lineage>
</organism>
<comment type="caution">
    <text evidence="4">The sequence shown here is derived from an EMBL/GenBank/DDBJ whole genome shotgun (WGS) entry which is preliminary data.</text>
</comment>
<name>A0A064CDG8_9MYCO</name>
<dbReference type="SMART" id="SM00331">
    <property type="entry name" value="PP2C_SIG"/>
    <property type="match status" value="1"/>
</dbReference>
<dbReference type="Gene3D" id="3.60.40.10">
    <property type="entry name" value="PPM-type phosphatase domain"/>
    <property type="match status" value="1"/>
</dbReference>
<evidence type="ECO:0000259" key="3">
    <source>
        <dbReference type="SMART" id="SM00331"/>
    </source>
</evidence>
<dbReference type="InterPro" id="IPR003018">
    <property type="entry name" value="GAF"/>
</dbReference>
<dbReference type="AlphaFoldDB" id="A0A064CDG8"/>
<keyword evidence="5" id="KW-1185">Reference proteome</keyword>
<accession>A0A064CDG8</accession>
<dbReference type="SUPFAM" id="SSF55781">
    <property type="entry name" value="GAF domain-like"/>
    <property type="match status" value="1"/>
</dbReference>
<feature type="domain" description="PPM-type phosphatase" evidence="3">
    <location>
        <begin position="203"/>
        <end position="421"/>
    </location>
</feature>
<dbReference type="InterPro" id="IPR036457">
    <property type="entry name" value="PPM-type-like_dom_sf"/>
</dbReference>
<dbReference type="OrthoDB" id="5241041at2"/>
<dbReference type="InterPro" id="IPR029016">
    <property type="entry name" value="GAF-like_dom_sf"/>
</dbReference>
<dbReference type="Pfam" id="PF01590">
    <property type="entry name" value="GAF"/>
    <property type="match status" value="1"/>
</dbReference>
<dbReference type="PANTHER" id="PTHR43156:SF2">
    <property type="entry name" value="STAGE II SPORULATION PROTEIN E"/>
    <property type="match status" value="1"/>
</dbReference>
<dbReference type="eggNOG" id="COG2208">
    <property type="taxonomic scope" value="Bacteria"/>
</dbReference>
<reference evidence="4" key="1">
    <citation type="submission" date="2014-05" db="EMBL/GenBank/DDBJ databases">
        <title>Genome sequence of Mycobacterium aromaticivorans strain JS19b1T (= DSM 45407T).</title>
        <authorList>
            <person name="Kwak Y."/>
            <person name="Park G.-S."/>
            <person name="Li Q.X."/>
            <person name="Lee S.-E."/>
            <person name="Shin J.-H."/>
        </authorList>
    </citation>
    <scope>NUCLEOTIDE SEQUENCE [LARGE SCALE GENOMIC DNA]</scope>
    <source>
        <strain evidence="4">JS19b1</strain>
    </source>
</reference>
<dbReference type="SMART" id="SM00065">
    <property type="entry name" value="GAF"/>
    <property type="match status" value="1"/>
</dbReference>
<dbReference type="InterPro" id="IPR052016">
    <property type="entry name" value="Bact_Sigma-Reg"/>
</dbReference>
<dbReference type="Gene3D" id="3.30.450.40">
    <property type="match status" value="1"/>
</dbReference>
<dbReference type="Proteomes" id="UP000022835">
    <property type="component" value="Unassembled WGS sequence"/>
</dbReference>
<dbReference type="PANTHER" id="PTHR43156">
    <property type="entry name" value="STAGE II SPORULATION PROTEIN E-RELATED"/>
    <property type="match status" value="1"/>
</dbReference>
<feature type="domain" description="GAF" evidence="2">
    <location>
        <begin position="31"/>
        <end position="175"/>
    </location>
</feature>
<dbReference type="GO" id="GO:0016791">
    <property type="term" value="F:phosphatase activity"/>
    <property type="evidence" value="ECO:0007669"/>
    <property type="project" value="TreeGrafter"/>
</dbReference>
<dbReference type="STRING" id="1440774.Y900_001960"/>
<evidence type="ECO:0000256" key="1">
    <source>
        <dbReference type="ARBA" id="ARBA00022801"/>
    </source>
</evidence>
<dbReference type="SUPFAM" id="SSF81606">
    <property type="entry name" value="PP2C-like"/>
    <property type="match status" value="1"/>
</dbReference>
<dbReference type="eggNOG" id="COG2203">
    <property type="taxonomic scope" value="Bacteria"/>
</dbReference>
<evidence type="ECO:0000259" key="2">
    <source>
        <dbReference type="SMART" id="SM00065"/>
    </source>
</evidence>
<dbReference type="InterPro" id="IPR001932">
    <property type="entry name" value="PPM-type_phosphatase-like_dom"/>
</dbReference>
<proteinExistence type="predicted"/>
<gene>
    <name evidence="4" type="ORF">Y900_001960</name>
</gene>
<dbReference type="Pfam" id="PF07228">
    <property type="entry name" value="SpoIIE"/>
    <property type="match status" value="1"/>
</dbReference>
<evidence type="ECO:0000313" key="4">
    <source>
        <dbReference type="EMBL" id="KDE97731.1"/>
    </source>
</evidence>
<dbReference type="EMBL" id="JALN02000001">
    <property type="protein sequence ID" value="KDE97731.1"/>
    <property type="molecule type" value="Genomic_DNA"/>
</dbReference>
<protein>
    <submittedName>
        <fullName evidence="4">Regulatory protein</fullName>
    </submittedName>
</protein>
<keyword evidence="1" id="KW-0378">Hydrolase</keyword>
<evidence type="ECO:0000313" key="5">
    <source>
        <dbReference type="Proteomes" id="UP000022835"/>
    </source>
</evidence>